<organism evidence="1 2">
    <name type="scientific">Sporosarcina limicola</name>
    <dbReference type="NCBI Taxonomy" id="34101"/>
    <lineage>
        <taxon>Bacteria</taxon>
        <taxon>Bacillati</taxon>
        <taxon>Bacillota</taxon>
        <taxon>Bacilli</taxon>
        <taxon>Bacillales</taxon>
        <taxon>Caryophanaceae</taxon>
        <taxon>Sporosarcina</taxon>
    </lineage>
</organism>
<proteinExistence type="predicted"/>
<sequence>MAYIPTDWKNREVERPRTFTIQDNPDGTKTLIPAEGVISEPGTPIMATNMNNIEGELVILDAHLRDTNNPHKVTSFQVNVLELVPTAANEPTWYPSGISTGQANPESGFPGWGSITHFNYAGIASGCFQIYSPHSWSYGTELQYRMWAVDVGWTPFKKIVSSELPERIPVVLGAGWTNFSNSYEPLNYYKDSFGVVYVTGMISAVDGAPNLVTTLPEGYRPFKNALFYGQKNGDYASELMCRSDGQLLVTGLRPMVTSVNMYFRTR</sequence>
<evidence type="ECO:0000313" key="1">
    <source>
        <dbReference type="EMBL" id="MBE1554814.1"/>
    </source>
</evidence>
<dbReference type="EMBL" id="JADBEL010000008">
    <property type="protein sequence ID" value="MBE1554814.1"/>
    <property type="molecule type" value="Genomic_DNA"/>
</dbReference>
<keyword evidence="2" id="KW-1185">Reference proteome</keyword>
<dbReference type="Proteomes" id="UP000658225">
    <property type="component" value="Unassembled WGS sequence"/>
</dbReference>
<reference evidence="1" key="1">
    <citation type="submission" date="2020-10" db="EMBL/GenBank/DDBJ databases">
        <title>Genomic Encyclopedia of Type Strains, Phase IV (KMG-IV): sequencing the most valuable type-strain genomes for metagenomic binning, comparative biology and taxonomic classification.</title>
        <authorList>
            <person name="Goeker M."/>
        </authorList>
    </citation>
    <scope>NUCLEOTIDE SEQUENCE</scope>
    <source>
        <strain evidence="1">DSM 13886</strain>
    </source>
</reference>
<gene>
    <name evidence="1" type="ORF">H4683_001892</name>
</gene>
<name>A0A927MNR5_9BACL</name>
<protein>
    <submittedName>
        <fullName evidence="1">Uncharacterized protein</fullName>
    </submittedName>
</protein>
<comment type="caution">
    <text evidence="1">The sequence shown here is derived from an EMBL/GenBank/DDBJ whole genome shotgun (WGS) entry which is preliminary data.</text>
</comment>
<accession>A0A927MNR5</accession>
<dbReference type="RefSeq" id="WP_192598562.1">
    <property type="nucleotide sequence ID" value="NZ_JADBEL010000008.1"/>
</dbReference>
<dbReference type="AlphaFoldDB" id="A0A927MNR5"/>
<evidence type="ECO:0000313" key="2">
    <source>
        <dbReference type="Proteomes" id="UP000658225"/>
    </source>
</evidence>